<sequence length="294" mass="32797">MTRVKVIIDLMESFQMHQGNDEYSCRLISKRNQNNQQIDDTIEVALKGTTNSENKATSLDCQLVASTSKQNCADSMDVDTSNIGVQTTTENKGGTPKVGVDAPQVGSGKKLMDTGQKLIDTSDVKDAKNSRQQVLQVENENPTKNWTLGPAGNFHDSEKSQDISNASKDLLCSNNFDALLKTTRNQANLEALVFVPKCVLAKKNESRALVSNTIDLGKDSLQEDDEANMMDICFYRVARKGDISPRQQRNGRNKRKKKTHGRQHSWNGKMTEEFVPRHLQMRQAKQNHLTVSIG</sequence>
<gene>
    <name evidence="2" type="ORF">H5410_015733</name>
</gene>
<name>A0A9J5ZUB3_SOLCO</name>
<accession>A0A9J5ZUB3</accession>
<protein>
    <submittedName>
        <fullName evidence="2">Uncharacterized protein</fullName>
    </submittedName>
</protein>
<evidence type="ECO:0000313" key="2">
    <source>
        <dbReference type="EMBL" id="KAG5615909.1"/>
    </source>
</evidence>
<dbReference type="AlphaFoldDB" id="A0A9J5ZUB3"/>
<reference evidence="2 3" key="1">
    <citation type="submission" date="2020-09" db="EMBL/GenBank/DDBJ databases">
        <title>De no assembly of potato wild relative species, Solanum commersonii.</title>
        <authorList>
            <person name="Cho K."/>
        </authorList>
    </citation>
    <scope>NUCLEOTIDE SEQUENCE [LARGE SCALE GENOMIC DNA]</scope>
    <source>
        <strain evidence="2">LZ3.2</strain>
        <tissue evidence="2">Leaf</tissue>
    </source>
</reference>
<dbReference type="Proteomes" id="UP000824120">
    <property type="component" value="Chromosome 3"/>
</dbReference>
<dbReference type="EMBL" id="JACXVP010000003">
    <property type="protein sequence ID" value="KAG5615909.1"/>
    <property type="molecule type" value="Genomic_DNA"/>
</dbReference>
<proteinExistence type="predicted"/>
<feature type="region of interest" description="Disordered" evidence="1">
    <location>
        <begin position="243"/>
        <end position="269"/>
    </location>
</feature>
<dbReference type="OrthoDB" id="1306281at2759"/>
<feature type="compositionally biased region" description="Basic residues" evidence="1">
    <location>
        <begin position="249"/>
        <end position="263"/>
    </location>
</feature>
<evidence type="ECO:0000256" key="1">
    <source>
        <dbReference type="SAM" id="MobiDB-lite"/>
    </source>
</evidence>
<keyword evidence="3" id="KW-1185">Reference proteome</keyword>
<organism evidence="2 3">
    <name type="scientific">Solanum commersonii</name>
    <name type="common">Commerson's wild potato</name>
    <name type="synonym">Commerson's nightshade</name>
    <dbReference type="NCBI Taxonomy" id="4109"/>
    <lineage>
        <taxon>Eukaryota</taxon>
        <taxon>Viridiplantae</taxon>
        <taxon>Streptophyta</taxon>
        <taxon>Embryophyta</taxon>
        <taxon>Tracheophyta</taxon>
        <taxon>Spermatophyta</taxon>
        <taxon>Magnoliopsida</taxon>
        <taxon>eudicotyledons</taxon>
        <taxon>Gunneridae</taxon>
        <taxon>Pentapetalae</taxon>
        <taxon>asterids</taxon>
        <taxon>lamiids</taxon>
        <taxon>Solanales</taxon>
        <taxon>Solanaceae</taxon>
        <taxon>Solanoideae</taxon>
        <taxon>Solaneae</taxon>
        <taxon>Solanum</taxon>
    </lineage>
</organism>
<comment type="caution">
    <text evidence="2">The sequence shown here is derived from an EMBL/GenBank/DDBJ whole genome shotgun (WGS) entry which is preliminary data.</text>
</comment>
<evidence type="ECO:0000313" key="3">
    <source>
        <dbReference type="Proteomes" id="UP000824120"/>
    </source>
</evidence>